<dbReference type="KEGG" id="sla:SERLADRAFT_479250"/>
<name>F8PBI5_SERL9</name>
<dbReference type="Proteomes" id="UP000008064">
    <property type="component" value="Unassembled WGS sequence"/>
</dbReference>
<reference evidence="1" key="1">
    <citation type="submission" date="2011-04" db="EMBL/GenBank/DDBJ databases">
        <title>Evolution of plant cell wall degrading machinery underlies the functional diversity of forest fungi.</title>
        <authorList>
            <consortium name="US DOE Joint Genome Institute (JGI-PGF)"/>
            <person name="Eastwood D.C."/>
            <person name="Floudas D."/>
            <person name="Binder M."/>
            <person name="Majcherczyk A."/>
            <person name="Schneider P."/>
            <person name="Aerts A."/>
            <person name="Asiegbu F.O."/>
            <person name="Baker S.E."/>
            <person name="Barry K."/>
            <person name="Bendiksby M."/>
            <person name="Blumentritt M."/>
            <person name="Coutinho P.M."/>
            <person name="Cullen D."/>
            <person name="Cullen D."/>
            <person name="Gathman A."/>
            <person name="Goodell B."/>
            <person name="Henrissat B."/>
            <person name="Ihrmark K."/>
            <person name="Kauserud H."/>
            <person name="Kohler A."/>
            <person name="LaButti K."/>
            <person name="Lapidus A."/>
            <person name="Lavin J.L."/>
            <person name="Lee Y.-H."/>
            <person name="Lindquist E."/>
            <person name="Lilly W."/>
            <person name="Lucas S."/>
            <person name="Morin E."/>
            <person name="Murat C."/>
            <person name="Oguiza J.A."/>
            <person name="Park J."/>
            <person name="Pisabarro A.G."/>
            <person name="Riley R."/>
            <person name="Rosling A."/>
            <person name="Salamov A."/>
            <person name="Schmidt O."/>
            <person name="Schmutz J."/>
            <person name="Skrede I."/>
            <person name="Stenlid J."/>
            <person name="Wiebenga A."/>
            <person name="Xie X."/>
            <person name="Kues U."/>
            <person name="Hibbett D.S."/>
            <person name="Hoffmeister D."/>
            <person name="Hogberg N."/>
            <person name="Martin F."/>
            <person name="Grigoriev I.V."/>
            <person name="Watkinson S.C."/>
        </authorList>
    </citation>
    <scope>NUCLEOTIDE SEQUENCE</scope>
    <source>
        <strain evidence="1">S7.9</strain>
    </source>
</reference>
<organism>
    <name type="scientific">Serpula lacrymans var. lacrymans (strain S7.9)</name>
    <name type="common">Dry rot fungus</name>
    <dbReference type="NCBI Taxonomy" id="578457"/>
    <lineage>
        <taxon>Eukaryota</taxon>
        <taxon>Fungi</taxon>
        <taxon>Dikarya</taxon>
        <taxon>Basidiomycota</taxon>
        <taxon>Agaricomycotina</taxon>
        <taxon>Agaricomycetes</taxon>
        <taxon>Agaricomycetidae</taxon>
        <taxon>Boletales</taxon>
        <taxon>Coniophorineae</taxon>
        <taxon>Serpulaceae</taxon>
        <taxon>Serpula</taxon>
    </lineage>
</organism>
<dbReference type="RefSeq" id="XP_007323756.1">
    <property type="nucleotide sequence ID" value="XM_007323694.1"/>
</dbReference>
<dbReference type="AlphaFoldDB" id="F8PBI5"/>
<dbReference type="GeneID" id="18821321"/>
<gene>
    <name evidence="1" type="ORF">SERLADRAFT_479250</name>
</gene>
<sequence>MAEQRSVPTIDAGVIAHNRREAQRDGAFAGLTSGLAGALLGSKVMGFGRNKTIVCGIFTGALSGYYFTQAFFSSNVSRLKPRQNSHTDSIE</sequence>
<accession>F8PBI5</accession>
<protein>
    <submittedName>
        <fullName evidence="1">Uncharacterized protein</fullName>
    </submittedName>
</protein>
<dbReference type="EMBL" id="GL945443">
    <property type="protein sequence ID" value="EGO19623.1"/>
    <property type="molecule type" value="Genomic_DNA"/>
</dbReference>
<dbReference type="HOGENOM" id="CLU_172682_1_0_1"/>
<dbReference type="OrthoDB" id="3352450at2759"/>
<proteinExistence type="predicted"/>
<evidence type="ECO:0000313" key="1">
    <source>
        <dbReference type="EMBL" id="EGO19623.1"/>
    </source>
</evidence>